<dbReference type="Gene3D" id="3.10.20.310">
    <property type="entry name" value="membrane protein fhac"/>
    <property type="match status" value="1"/>
</dbReference>
<evidence type="ECO:0000256" key="1">
    <source>
        <dbReference type="ARBA" id="ARBA00004370"/>
    </source>
</evidence>
<comment type="caution">
    <text evidence="11">The sequence shown here is derived from an EMBL/GenBank/DDBJ whole genome shotgun (WGS) entry which is preliminary data.</text>
</comment>
<dbReference type="PANTHER" id="PTHR37820:SF1">
    <property type="entry name" value="CELL DIVISION PROTEIN FTSQ"/>
    <property type="match status" value="1"/>
</dbReference>
<name>A0A4R1I4S8_PSEEN</name>
<dbReference type="EMBL" id="SMFZ01000001">
    <property type="protein sequence ID" value="TCK25032.1"/>
    <property type="molecule type" value="Genomic_DNA"/>
</dbReference>
<dbReference type="Proteomes" id="UP000295560">
    <property type="component" value="Unassembled WGS sequence"/>
</dbReference>
<protein>
    <submittedName>
        <fullName evidence="11">Cell division protein FtsQ</fullName>
    </submittedName>
</protein>
<keyword evidence="3 11" id="KW-0132">Cell division</keyword>
<dbReference type="GO" id="GO:0005886">
    <property type="term" value="C:plasma membrane"/>
    <property type="evidence" value="ECO:0007669"/>
    <property type="project" value="TreeGrafter"/>
</dbReference>
<accession>A0A4R1I4S8</accession>
<feature type="region of interest" description="Disordered" evidence="8">
    <location>
        <begin position="1"/>
        <end position="27"/>
    </location>
</feature>
<organism evidence="11 12">
    <name type="scientific">Pseudonocardia endophytica</name>
    <dbReference type="NCBI Taxonomy" id="401976"/>
    <lineage>
        <taxon>Bacteria</taxon>
        <taxon>Bacillati</taxon>
        <taxon>Actinomycetota</taxon>
        <taxon>Actinomycetes</taxon>
        <taxon>Pseudonocardiales</taxon>
        <taxon>Pseudonocardiaceae</taxon>
        <taxon>Pseudonocardia</taxon>
    </lineage>
</organism>
<dbReference type="InterPro" id="IPR050487">
    <property type="entry name" value="FtsQ_DivIB"/>
</dbReference>
<feature type="compositionally biased region" description="Basic and acidic residues" evidence="8">
    <location>
        <begin position="7"/>
        <end position="27"/>
    </location>
</feature>
<gene>
    <name evidence="11" type="ORF">EV378_0829</name>
</gene>
<dbReference type="PROSITE" id="PS51779">
    <property type="entry name" value="POTRA"/>
    <property type="match status" value="1"/>
</dbReference>
<evidence type="ECO:0000256" key="5">
    <source>
        <dbReference type="ARBA" id="ARBA00022989"/>
    </source>
</evidence>
<dbReference type="Pfam" id="PF08478">
    <property type="entry name" value="POTRA_1"/>
    <property type="match status" value="1"/>
</dbReference>
<dbReference type="AlphaFoldDB" id="A0A4R1I4S8"/>
<keyword evidence="7" id="KW-0131">Cell cycle</keyword>
<comment type="subcellular location">
    <subcellularLocation>
        <location evidence="1">Membrane</location>
    </subcellularLocation>
</comment>
<keyword evidence="4 9" id="KW-0812">Transmembrane</keyword>
<evidence type="ECO:0000256" key="9">
    <source>
        <dbReference type="SAM" id="Phobius"/>
    </source>
</evidence>
<evidence type="ECO:0000313" key="11">
    <source>
        <dbReference type="EMBL" id="TCK25032.1"/>
    </source>
</evidence>
<dbReference type="OrthoDB" id="9790760at2"/>
<evidence type="ECO:0000256" key="4">
    <source>
        <dbReference type="ARBA" id="ARBA00022692"/>
    </source>
</evidence>
<evidence type="ECO:0000256" key="2">
    <source>
        <dbReference type="ARBA" id="ARBA00022475"/>
    </source>
</evidence>
<dbReference type="InterPro" id="IPR013685">
    <property type="entry name" value="POTRA_FtsQ_type"/>
</dbReference>
<evidence type="ECO:0000256" key="8">
    <source>
        <dbReference type="SAM" id="MobiDB-lite"/>
    </source>
</evidence>
<proteinExistence type="predicted"/>
<keyword evidence="6 9" id="KW-0472">Membrane</keyword>
<dbReference type="PANTHER" id="PTHR37820">
    <property type="entry name" value="CELL DIVISION PROTEIN DIVIB"/>
    <property type="match status" value="1"/>
</dbReference>
<dbReference type="InterPro" id="IPR034746">
    <property type="entry name" value="POTRA"/>
</dbReference>
<reference evidence="11 12" key="1">
    <citation type="submission" date="2019-03" db="EMBL/GenBank/DDBJ databases">
        <title>Sequencing the genomes of 1000 actinobacteria strains.</title>
        <authorList>
            <person name="Klenk H.-P."/>
        </authorList>
    </citation>
    <scope>NUCLEOTIDE SEQUENCE [LARGE SCALE GENOMIC DNA]</scope>
    <source>
        <strain evidence="11 12">DSM 44969</strain>
    </source>
</reference>
<keyword evidence="12" id="KW-1185">Reference proteome</keyword>
<evidence type="ECO:0000256" key="6">
    <source>
        <dbReference type="ARBA" id="ARBA00023136"/>
    </source>
</evidence>
<evidence type="ECO:0000256" key="7">
    <source>
        <dbReference type="ARBA" id="ARBA00023306"/>
    </source>
</evidence>
<feature type="transmembrane region" description="Helical" evidence="9">
    <location>
        <begin position="37"/>
        <end position="59"/>
    </location>
</feature>
<keyword evidence="2" id="KW-1003">Cell membrane</keyword>
<sequence>MSPARGRVGDTGHAGDRRAPESWSDRAPRTPFRRRRIAAGVVVAVLVLAALAWAAWWALARFGPGVEEVSVSGTRVIAQNDVRAAAGVPTGTPLAAVDTGAVSSRVSGIPGVAQADVSRRWPHTLSIVVLERMPVAIADSPDGPQLVDATGLAYRPLPDPAPRLPKLALPRVLPGDPSTAAALAVVEALPQPVRDQVDSVVLGPTGTTLELVLTENRRVLWGRWADSDPTTTARRAAILGPLLTREGTVYDVSSADLPTVRK</sequence>
<evidence type="ECO:0000259" key="10">
    <source>
        <dbReference type="PROSITE" id="PS51779"/>
    </source>
</evidence>
<evidence type="ECO:0000313" key="12">
    <source>
        <dbReference type="Proteomes" id="UP000295560"/>
    </source>
</evidence>
<dbReference type="RefSeq" id="WP_132421393.1">
    <property type="nucleotide sequence ID" value="NZ_SMFZ01000001.1"/>
</dbReference>
<dbReference type="GO" id="GO:0051301">
    <property type="term" value="P:cell division"/>
    <property type="evidence" value="ECO:0007669"/>
    <property type="project" value="UniProtKB-KW"/>
</dbReference>
<evidence type="ECO:0000256" key="3">
    <source>
        <dbReference type="ARBA" id="ARBA00022618"/>
    </source>
</evidence>
<keyword evidence="5 9" id="KW-1133">Transmembrane helix</keyword>
<feature type="domain" description="POTRA" evidence="10">
    <location>
        <begin position="64"/>
        <end position="132"/>
    </location>
</feature>